<dbReference type="FunFam" id="2.130.10.10:FF:000175">
    <property type="entry name" value="Phospholipase A-2-activating protein"/>
    <property type="match status" value="1"/>
</dbReference>
<dbReference type="InterPro" id="IPR015943">
    <property type="entry name" value="WD40/YVTN_repeat-like_dom_sf"/>
</dbReference>
<feature type="domain" description="PUL" evidence="11">
    <location>
        <begin position="505"/>
        <end position="791"/>
    </location>
</feature>
<dbReference type="Gene3D" id="2.130.10.10">
    <property type="entry name" value="YVTN repeat-like/Quinoprotein amine dehydrogenase"/>
    <property type="match status" value="1"/>
</dbReference>
<feature type="repeat" description="WD" evidence="8">
    <location>
        <begin position="101"/>
        <end position="132"/>
    </location>
</feature>
<name>A0A9W8CT47_9FUNG</name>
<evidence type="ECO:0000256" key="5">
    <source>
        <dbReference type="ARBA" id="ARBA00022574"/>
    </source>
</evidence>
<dbReference type="PANTHER" id="PTHR19849:SF0">
    <property type="entry name" value="PHOSPHOLIPASE A-2-ACTIVATING PROTEIN"/>
    <property type="match status" value="1"/>
</dbReference>
<feature type="repeat" description="WD" evidence="8">
    <location>
        <begin position="53"/>
        <end position="90"/>
    </location>
</feature>
<dbReference type="InterPro" id="IPR036322">
    <property type="entry name" value="WD40_repeat_dom_sf"/>
</dbReference>
<evidence type="ECO:0000256" key="9">
    <source>
        <dbReference type="SAM" id="MobiDB-lite"/>
    </source>
</evidence>
<dbReference type="Pfam" id="PF08324">
    <property type="entry name" value="PUL"/>
    <property type="match status" value="1"/>
</dbReference>
<evidence type="ECO:0000256" key="8">
    <source>
        <dbReference type="PROSITE-ProRule" id="PRU00221"/>
    </source>
</evidence>
<comment type="subcellular location">
    <subcellularLocation>
        <location evidence="2">Cytoplasm</location>
    </subcellularLocation>
    <subcellularLocation>
        <location evidence="1">Nucleus</location>
    </subcellularLocation>
</comment>
<dbReference type="Pfam" id="PF09070">
    <property type="entry name" value="PFU"/>
    <property type="match status" value="1"/>
</dbReference>
<evidence type="ECO:0000256" key="3">
    <source>
        <dbReference type="ARBA" id="ARBA00008495"/>
    </source>
</evidence>
<evidence type="ECO:0000313" key="13">
    <source>
        <dbReference type="Proteomes" id="UP001149813"/>
    </source>
</evidence>
<dbReference type="CDD" id="cd00200">
    <property type="entry name" value="WD40"/>
    <property type="match status" value="1"/>
</dbReference>
<proteinExistence type="inferred from homology"/>
<feature type="region of interest" description="Disordered" evidence="9">
    <location>
        <begin position="447"/>
        <end position="512"/>
    </location>
</feature>
<evidence type="ECO:0000259" key="11">
    <source>
        <dbReference type="PROSITE" id="PS51396"/>
    </source>
</evidence>
<dbReference type="PROSITE" id="PS51396">
    <property type="entry name" value="PUL"/>
    <property type="match status" value="1"/>
</dbReference>
<keyword evidence="13" id="KW-1185">Reference proteome</keyword>
<evidence type="ECO:0000256" key="1">
    <source>
        <dbReference type="ARBA" id="ARBA00004123"/>
    </source>
</evidence>
<dbReference type="Gene3D" id="3.10.20.870">
    <property type="entry name" value="PFU (PLAA family ubiquitin binding), C-terminal domain"/>
    <property type="match status" value="1"/>
</dbReference>
<dbReference type="PROSITE" id="PS50082">
    <property type="entry name" value="WD_REPEATS_2"/>
    <property type="match status" value="5"/>
</dbReference>
<evidence type="ECO:0000256" key="4">
    <source>
        <dbReference type="ARBA" id="ARBA00022490"/>
    </source>
</evidence>
<comment type="similarity">
    <text evidence="3">Belongs to the WD repeat PLAP family.</text>
</comment>
<dbReference type="OrthoDB" id="10265988at2759"/>
<evidence type="ECO:0000256" key="7">
    <source>
        <dbReference type="ARBA" id="ARBA00023242"/>
    </source>
</evidence>
<keyword evidence="6" id="KW-0677">Repeat</keyword>
<dbReference type="InterPro" id="IPR015155">
    <property type="entry name" value="PFU"/>
</dbReference>
<feature type="repeat" description="WD" evidence="8">
    <location>
        <begin position="220"/>
        <end position="251"/>
    </location>
</feature>
<keyword evidence="4" id="KW-0963">Cytoplasm</keyword>
<dbReference type="GO" id="GO:0010992">
    <property type="term" value="P:ubiquitin recycling"/>
    <property type="evidence" value="ECO:0007669"/>
    <property type="project" value="TreeGrafter"/>
</dbReference>
<comment type="caution">
    <text evidence="12">The sequence shown here is derived from an EMBL/GenBank/DDBJ whole genome shotgun (WGS) entry which is preliminary data.</text>
</comment>
<dbReference type="InterPro" id="IPR011989">
    <property type="entry name" value="ARM-like"/>
</dbReference>
<feature type="compositionally biased region" description="Polar residues" evidence="9">
    <location>
        <begin position="465"/>
        <end position="474"/>
    </location>
</feature>
<dbReference type="GO" id="GO:0005634">
    <property type="term" value="C:nucleus"/>
    <property type="evidence" value="ECO:0007669"/>
    <property type="project" value="UniProtKB-SubCell"/>
</dbReference>
<dbReference type="PROSITE" id="PS50294">
    <property type="entry name" value="WD_REPEATS_REGION"/>
    <property type="match status" value="4"/>
</dbReference>
<feature type="repeat" description="WD" evidence="8">
    <location>
        <begin position="9"/>
        <end position="39"/>
    </location>
</feature>
<keyword evidence="7" id="KW-0539">Nucleus</keyword>
<dbReference type="InterPro" id="IPR013535">
    <property type="entry name" value="PUL_dom"/>
</dbReference>
<feature type="repeat" description="WD" evidence="8">
    <location>
        <begin position="180"/>
        <end position="213"/>
    </location>
</feature>
<evidence type="ECO:0000256" key="2">
    <source>
        <dbReference type="ARBA" id="ARBA00004496"/>
    </source>
</evidence>
<protein>
    <submittedName>
        <fullName evidence="12">WD repeat protein Lub1</fullName>
    </submittedName>
</protein>
<dbReference type="AlphaFoldDB" id="A0A9W8CT47"/>
<organism evidence="12 13">
    <name type="scientific">Coemansia erecta</name>
    <dbReference type="NCBI Taxonomy" id="147472"/>
    <lineage>
        <taxon>Eukaryota</taxon>
        <taxon>Fungi</taxon>
        <taxon>Fungi incertae sedis</taxon>
        <taxon>Zoopagomycota</taxon>
        <taxon>Kickxellomycotina</taxon>
        <taxon>Kickxellomycetes</taxon>
        <taxon>Kickxellales</taxon>
        <taxon>Kickxellaceae</taxon>
        <taxon>Coemansia</taxon>
    </lineage>
</organism>
<dbReference type="GO" id="GO:0043130">
    <property type="term" value="F:ubiquitin binding"/>
    <property type="evidence" value="ECO:0007669"/>
    <property type="project" value="TreeGrafter"/>
</dbReference>
<evidence type="ECO:0000256" key="6">
    <source>
        <dbReference type="ARBA" id="ARBA00022737"/>
    </source>
</evidence>
<keyword evidence="5 8" id="KW-0853">WD repeat</keyword>
<feature type="domain" description="PFU" evidence="10">
    <location>
        <begin position="356"/>
        <end position="451"/>
    </location>
</feature>
<dbReference type="GO" id="GO:0005737">
    <property type="term" value="C:cytoplasm"/>
    <property type="evidence" value="ECO:0007669"/>
    <property type="project" value="UniProtKB-SubCell"/>
</dbReference>
<dbReference type="InterPro" id="IPR001680">
    <property type="entry name" value="WD40_rpt"/>
</dbReference>
<dbReference type="SMART" id="SM00320">
    <property type="entry name" value="WD40"/>
    <property type="match status" value="7"/>
</dbReference>
<evidence type="ECO:0000313" key="12">
    <source>
        <dbReference type="EMBL" id="KAJ1722487.1"/>
    </source>
</evidence>
<reference evidence="12" key="1">
    <citation type="submission" date="2022-07" db="EMBL/GenBank/DDBJ databases">
        <title>Phylogenomic reconstructions and comparative analyses of Kickxellomycotina fungi.</title>
        <authorList>
            <person name="Reynolds N.K."/>
            <person name="Stajich J.E."/>
            <person name="Barry K."/>
            <person name="Grigoriev I.V."/>
            <person name="Crous P."/>
            <person name="Smith M.E."/>
        </authorList>
    </citation>
    <scope>NUCLEOTIDE SEQUENCE</scope>
    <source>
        <strain evidence="12">NBRC 32514</strain>
    </source>
</reference>
<dbReference type="SUPFAM" id="SSF50978">
    <property type="entry name" value="WD40 repeat-like"/>
    <property type="match status" value="1"/>
</dbReference>
<dbReference type="Gene3D" id="1.25.10.10">
    <property type="entry name" value="Leucine-rich Repeat Variant"/>
    <property type="match status" value="1"/>
</dbReference>
<dbReference type="Proteomes" id="UP001149813">
    <property type="component" value="Unassembled WGS sequence"/>
</dbReference>
<dbReference type="EMBL" id="JANBOJ010000109">
    <property type="protein sequence ID" value="KAJ1722487.1"/>
    <property type="molecule type" value="Genomic_DNA"/>
</dbReference>
<sequence>MSFKLSATLNGHSSDVRGLVAQGSDVLVSVSRDKTARVWRRIAPNDFAEDAILLGHEGFVNSVAIIPPTSSSPSGLIATGGSDKNVFLWDPASLAQPVETLRGHTSNVCALSASKDGKVLVSGSWDTTAKVWVDGQCKYTLRGHQQAVWSVLVLDDGSILTASADKIICRWSEGSLVCKYEGHTDCVRALAALPDGRFASAANDSSVRIWSLDGSCDAELYGHSSFVYTLDVLPSGAIISGGEDRSVRVWQNNEAIHVILVPSTSVWAVAALDNGDIACGTSDGRIRVFSTDTARLASPEALMVFESENSAFVMSKKTMSDIDTSKLPGPERLEQPGTKDQQIIMVKSGTIVEAFQWDQGAQKWSKVGEVVDAAGQTQKTMFDGKEYDYVFDVDITEGAPPLKLPYNVTDNPYTAAQKFLERNEISLDHLDTVANFIIKNADGVQLGAGNDEGRSTHSDPFTGGSRYTPTQSAGQGRGSSGYADPFTGGGRYVPSTAGGQSGSSNYSPPSDYVINRQGNGAGIFKKLAEFNQLIAQTGETDSASVTLDDAQLQALQQVSASIGTSVGSIDITTDTYNALLRSAVTWPKDKRFPSLDLLRLVVAGSPLPIEHTLVHDGKQLGFVESVGQASGFFELFESRNALSKTDEINLMMAVRSLSNAFAHAQGGSVVWDSRVRILEALDGSWIKTTNKNLVTALSTLYLNLAIVACKKGDDDQGLNILSAASRFLSCTDNADAQLRLLSAFGVLAAKFQLCKDSARVLGDEMIVVLGIQGKSDGVRRAAKELGAFLSA</sequence>
<dbReference type="PROSITE" id="PS51394">
    <property type="entry name" value="PFU"/>
    <property type="match status" value="1"/>
</dbReference>
<dbReference type="PANTHER" id="PTHR19849">
    <property type="entry name" value="PHOSPHOLIPASE A-2-ACTIVATING PROTEIN"/>
    <property type="match status" value="1"/>
</dbReference>
<dbReference type="GO" id="GO:0043161">
    <property type="term" value="P:proteasome-mediated ubiquitin-dependent protein catabolic process"/>
    <property type="evidence" value="ECO:0007669"/>
    <property type="project" value="TreeGrafter"/>
</dbReference>
<accession>A0A9W8CT47</accession>
<gene>
    <name evidence="12" type="primary">lub1</name>
    <name evidence="12" type="ORF">LPJ53_003085</name>
</gene>
<dbReference type="Pfam" id="PF00400">
    <property type="entry name" value="WD40"/>
    <property type="match status" value="6"/>
</dbReference>
<dbReference type="InterPro" id="IPR038122">
    <property type="entry name" value="PFU_sf"/>
</dbReference>
<evidence type="ECO:0000259" key="10">
    <source>
        <dbReference type="PROSITE" id="PS51394"/>
    </source>
</evidence>